<dbReference type="InterPro" id="IPR013154">
    <property type="entry name" value="ADH-like_N"/>
</dbReference>
<dbReference type="SMART" id="SM00829">
    <property type="entry name" value="PKS_ER"/>
    <property type="match status" value="1"/>
</dbReference>
<evidence type="ECO:0000313" key="3">
    <source>
        <dbReference type="Proteomes" id="UP000339690"/>
    </source>
</evidence>
<accession>A0A5Q2TM75</accession>
<proteinExistence type="predicted"/>
<dbReference type="Gene3D" id="3.40.50.720">
    <property type="entry name" value="NAD(P)-binding Rossmann-like Domain"/>
    <property type="match status" value="1"/>
</dbReference>
<dbReference type="Pfam" id="PF08240">
    <property type="entry name" value="ADH_N"/>
    <property type="match status" value="1"/>
</dbReference>
<dbReference type="InterPro" id="IPR036291">
    <property type="entry name" value="NAD(P)-bd_dom_sf"/>
</dbReference>
<protein>
    <submittedName>
        <fullName evidence="2">Zinc-binding dehydrogenase</fullName>
    </submittedName>
</protein>
<dbReference type="KEGG" id="grc:GI584_10080"/>
<reference evidence="2 3" key="1">
    <citation type="submission" date="2019-11" db="EMBL/GenBank/DDBJ databases">
        <title>Gracilibacillus salitolerans sp. nov., a moderate halophile isolated from a saline soil in northwest China.</title>
        <authorList>
            <person name="Gan L."/>
        </authorList>
    </citation>
    <scope>NUCLEOTIDE SEQUENCE [LARGE SCALE GENOMIC DNA]</scope>
    <source>
        <strain evidence="2 3">SCU50</strain>
    </source>
</reference>
<dbReference type="EMBL" id="CP045915">
    <property type="protein sequence ID" value="QGH34348.1"/>
    <property type="molecule type" value="Genomic_DNA"/>
</dbReference>
<keyword evidence="3" id="KW-1185">Reference proteome</keyword>
<dbReference type="PANTHER" id="PTHR45033">
    <property type="match status" value="1"/>
</dbReference>
<name>A0A5Q2TM75_9BACI</name>
<sequence>MKAYVIQNGTYQLVDIPEQQPKGRQVLVQLKTAGLNHRDLNIKDRVGNKAERFVLGSDGAGVIEKAGDEASRFEIGEEVIINPGLNWYDNTEAPPEDFEIVGVPFDGTFAKKILISEDFVERKPTHLSWEEAGVFALSALTGYRALFTQGILKEGETLFIPGVGGGVTSFIIQMAKAVGARVITTSRDSDKLKHAEKLGYDRAILTNEDWKIALADEQIDIVIESIGGATFNRSIDVLKKGGRIVTFGSSTNDEFTFNLRSFFYGQYKLIGSTMGSREELHELMQFIEKHNIKPLLDKGFPLDNIETAFTYLESQKQVGKIYIHM</sequence>
<evidence type="ECO:0000259" key="1">
    <source>
        <dbReference type="SMART" id="SM00829"/>
    </source>
</evidence>
<dbReference type="InterPro" id="IPR020843">
    <property type="entry name" value="ER"/>
</dbReference>
<dbReference type="Pfam" id="PF00107">
    <property type="entry name" value="ADH_zinc_N"/>
    <property type="match status" value="1"/>
</dbReference>
<dbReference type="InterPro" id="IPR052711">
    <property type="entry name" value="Zinc_ADH-like"/>
</dbReference>
<organism evidence="2 3">
    <name type="scientific">Gracilibacillus salitolerans</name>
    <dbReference type="NCBI Taxonomy" id="2663022"/>
    <lineage>
        <taxon>Bacteria</taxon>
        <taxon>Bacillati</taxon>
        <taxon>Bacillota</taxon>
        <taxon>Bacilli</taxon>
        <taxon>Bacillales</taxon>
        <taxon>Bacillaceae</taxon>
        <taxon>Gracilibacillus</taxon>
    </lineage>
</organism>
<dbReference type="SUPFAM" id="SSF50129">
    <property type="entry name" value="GroES-like"/>
    <property type="match status" value="1"/>
</dbReference>
<dbReference type="SUPFAM" id="SSF51735">
    <property type="entry name" value="NAD(P)-binding Rossmann-fold domains"/>
    <property type="match status" value="1"/>
</dbReference>
<dbReference type="InterPro" id="IPR011032">
    <property type="entry name" value="GroES-like_sf"/>
</dbReference>
<dbReference type="Gene3D" id="3.90.180.10">
    <property type="entry name" value="Medium-chain alcohol dehydrogenases, catalytic domain"/>
    <property type="match status" value="1"/>
</dbReference>
<dbReference type="PANTHER" id="PTHR45033:SF3">
    <property type="entry name" value="DEHYDROGENASE, PUTATIVE (AFU_ORTHOLOGUE AFUA_2G13270)-RELATED"/>
    <property type="match status" value="1"/>
</dbReference>
<dbReference type="RefSeq" id="WP_153791155.1">
    <property type="nucleotide sequence ID" value="NZ_CP045915.1"/>
</dbReference>
<gene>
    <name evidence="2" type="ORF">GI584_10080</name>
</gene>
<dbReference type="AlphaFoldDB" id="A0A5Q2TM75"/>
<evidence type="ECO:0000313" key="2">
    <source>
        <dbReference type="EMBL" id="QGH34348.1"/>
    </source>
</evidence>
<dbReference type="InterPro" id="IPR013149">
    <property type="entry name" value="ADH-like_C"/>
</dbReference>
<feature type="domain" description="Enoyl reductase (ER)" evidence="1">
    <location>
        <begin position="9"/>
        <end position="323"/>
    </location>
</feature>
<dbReference type="Proteomes" id="UP000339690">
    <property type="component" value="Chromosome"/>
</dbReference>
<dbReference type="GO" id="GO:0016491">
    <property type="term" value="F:oxidoreductase activity"/>
    <property type="evidence" value="ECO:0007669"/>
    <property type="project" value="InterPro"/>
</dbReference>